<organism evidence="2 3">
    <name type="scientific">Caerostris extrusa</name>
    <name type="common">Bark spider</name>
    <name type="synonym">Caerostris bankana</name>
    <dbReference type="NCBI Taxonomy" id="172846"/>
    <lineage>
        <taxon>Eukaryota</taxon>
        <taxon>Metazoa</taxon>
        <taxon>Ecdysozoa</taxon>
        <taxon>Arthropoda</taxon>
        <taxon>Chelicerata</taxon>
        <taxon>Arachnida</taxon>
        <taxon>Araneae</taxon>
        <taxon>Araneomorphae</taxon>
        <taxon>Entelegynae</taxon>
        <taxon>Araneoidea</taxon>
        <taxon>Araneidae</taxon>
        <taxon>Caerostris</taxon>
    </lineage>
</organism>
<feature type="compositionally biased region" description="Basic and acidic residues" evidence="1">
    <location>
        <begin position="23"/>
        <end position="36"/>
    </location>
</feature>
<proteinExistence type="predicted"/>
<evidence type="ECO:0000256" key="1">
    <source>
        <dbReference type="SAM" id="MobiDB-lite"/>
    </source>
</evidence>
<evidence type="ECO:0000313" key="3">
    <source>
        <dbReference type="Proteomes" id="UP001054945"/>
    </source>
</evidence>
<comment type="caution">
    <text evidence="2">The sequence shown here is derived from an EMBL/GenBank/DDBJ whole genome shotgun (WGS) entry which is preliminary data.</text>
</comment>
<dbReference type="EMBL" id="BPLR01005007">
    <property type="protein sequence ID" value="GIX99136.1"/>
    <property type="molecule type" value="Genomic_DNA"/>
</dbReference>
<accession>A0AAV4PQ10</accession>
<reference evidence="2 3" key="1">
    <citation type="submission" date="2021-06" db="EMBL/GenBank/DDBJ databases">
        <title>Caerostris extrusa draft genome.</title>
        <authorList>
            <person name="Kono N."/>
            <person name="Arakawa K."/>
        </authorList>
    </citation>
    <scope>NUCLEOTIDE SEQUENCE [LARGE SCALE GENOMIC DNA]</scope>
</reference>
<evidence type="ECO:0000313" key="2">
    <source>
        <dbReference type="EMBL" id="GIX99136.1"/>
    </source>
</evidence>
<dbReference type="AlphaFoldDB" id="A0AAV4PQ10"/>
<dbReference type="Proteomes" id="UP001054945">
    <property type="component" value="Unassembled WGS sequence"/>
</dbReference>
<feature type="region of interest" description="Disordered" evidence="1">
    <location>
        <begin position="1"/>
        <end position="50"/>
    </location>
</feature>
<sequence length="98" mass="10943">MRSGSEEVPQSERREKKRRKKEEKKNGEREREKKESALFASAGEIRPLPMSRGTCVSISGKPPCAWQGSEQPVSETRGPLKADTCETLLETPWRGGAT</sequence>
<keyword evidence="3" id="KW-1185">Reference proteome</keyword>
<gene>
    <name evidence="2" type="ORF">CEXT_33711</name>
</gene>
<protein>
    <submittedName>
        <fullName evidence="2">Uncharacterized protein</fullName>
    </submittedName>
</protein>
<name>A0AAV4PQ10_CAEEX</name>